<evidence type="ECO:0000256" key="6">
    <source>
        <dbReference type="ARBA" id="ARBA00022679"/>
    </source>
</evidence>
<comment type="subcellular location">
    <subcellularLocation>
        <location evidence="1">Cell membrane</location>
        <topology evidence="1">Multi-pass membrane protein</topology>
    </subcellularLocation>
</comment>
<evidence type="ECO:0000256" key="3">
    <source>
        <dbReference type="ARBA" id="ARBA00010323"/>
    </source>
</evidence>
<feature type="transmembrane region" description="Helical" evidence="14">
    <location>
        <begin position="76"/>
        <end position="94"/>
    </location>
</feature>
<dbReference type="RefSeq" id="WP_169623352.1">
    <property type="nucleotide sequence ID" value="NZ_JABBNT010000001.1"/>
</dbReference>
<proteinExistence type="inferred from homology"/>
<feature type="transmembrane region" description="Helical" evidence="14">
    <location>
        <begin position="145"/>
        <end position="166"/>
    </location>
</feature>
<name>A0A7Y0HFA8_9PROT</name>
<dbReference type="AlphaFoldDB" id="A0A7Y0HFA8"/>
<keyword evidence="11 13" id="KW-0012">Acyltransferase</keyword>
<keyword evidence="9 14" id="KW-1133">Transmembrane helix</keyword>
<evidence type="ECO:0000313" key="16">
    <source>
        <dbReference type="Proteomes" id="UP000539372"/>
    </source>
</evidence>
<keyword evidence="6 13" id="KW-0808">Transferase</keyword>
<comment type="caution">
    <text evidence="15">The sequence shown here is derived from an EMBL/GenBank/DDBJ whole genome shotgun (WGS) entry which is preliminary data.</text>
</comment>
<feature type="transmembrane region" description="Helical" evidence="14">
    <location>
        <begin position="434"/>
        <end position="452"/>
    </location>
</feature>
<keyword evidence="10 13" id="KW-0472">Membrane</keyword>
<feature type="transmembrane region" description="Helical" evidence="14">
    <location>
        <begin position="315"/>
        <end position="332"/>
    </location>
</feature>
<evidence type="ECO:0000256" key="5">
    <source>
        <dbReference type="ARBA" id="ARBA00022475"/>
    </source>
</evidence>
<feature type="transmembrane region" description="Helical" evidence="14">
    <location>
        <begin position="114"/>
        <end position="133"/>
    </location>
</feature>
<dbReference type="PIRSF" id="PIRSF016636">
    <property type="entry name" value="AlgI_DltB"/>
    <property type="match status" value="1"/>
</dbReference>
<feature type="transmembrane region" description="Helical" evidence="14">
    <location>
        <begin position="51"/>
        <end position="69"/>
    </location>
</feature>
<evidence type="ECO:0000313" key="15">
    <source>
        <dbReference type="EMBL" id="NMM43044.1"/>
    </source>
</evidence>
<evidence type="ECO:0000256" key="4">
    <source>
        <dbReference type="ARBA" id="ARBA00016084"/>
    </source>
</evidence>
<feature type="transmembrane region" description="Helical" evidence="14">
    <location>
        <begin position="338"/>
        <end position="356"/>
    </location>
</feature>
<keyword evidence="5 13" id="KW-1003">Cell membrane</keyword>
<evidence type="ECO:0000256" key="8">
    <source>
        <dbReference type="ARBA" id="ARBA00022841"/>
    </source>
</evidence>
<dbReference type="PIRSF" id="PIRSF500217">
    <property type="entry name" value="AlgI"/>
    <property type="match status" value="1"/>
</dbReference>
<dbReference type="GO" id="GO:0005886">
    <property type="term" value="C:plasma membrane"/>
    <property type="evidence" value="ECO:0007669"/>
    <property type="project" value="UniProtKB-SubCell"/>
</dbReference>
<feature type="transmembrane region" description="Helical" evidence="14">
    <location>
        <begin position="186"/>
        <end position="203"/>
    </location>
</feature>
<dbReference type="PANTHER" id="PTHR13285:SF23">
    <property type="entry name" value="TEICHOIC ACID D-ALANYLTRANSFERASE"/>
    <property type="match status" value="1"/>
</dbReference>
<evidence type="ECO:0000256" key="9">
    <source>
        <dbReference type="ARBA" id="ARBA00022989"/>
    </source>
</evidence>
<gene>
    <name evidence="15" type="ORF">HH303_01045</name>
</gene>
<dbReference type="InterPro" id="IPR028362">
    <property type="entry name" value="AlgI"/>
</dbReference>
<sequence length="494" mass="54402">MLFSSREFLFVFLPIALLLYHGARHLAGGKAALLILSVTSLFFYGWWNPPYLLLLLGSIAGNLLLARAIKKKGSGWLLTVGVAANLAVIGYFKYRNFFIENIGYLVGESWDLGPIFVPLAISFFTFQQIAFLCDVADGKADPKDGLGFVTFVALFPQLIAGPIVLYREMTLQFDAVEKGEGKGCTLVAAGLVVFVLGLFKKVVLADSIGPYADAAFVSVDTLTFLEAWAAALAYSFQLYFDFSGYSDMAVGLGLMLGFSLPINFDTPFRAVSMIDFWKRWHITMTRFFMMYLFSPIALALTRFSMERRLAATGEFVLAVALPIIVTFLLSGLWHGAAWTYVAFGGVNAVGLVANHAWKKGKLPRLPRLLGWVLTMLTVVVSFVFFRAETLADAGHLLALMANPATIVMPNWLSGIADTVGLPWHTLRFFATGSYTIRLAAWLAVLLPLSLLIPNLSKNALSLRFGWGTAFAIAGMAWLSLSLLDRPQAFIYFQF</sequence>
<comment type="pathway">
    <text evidence="2">Glycan biosynthesis; alginate biosynthesis.</text>
</comment>
<evidence type="ECO:0000256" key="11">
    <source>
        <dbReference type="ARBA" id="ARBA00023315"/>
    </source>
</evidence>
<evidence type="ECO:0000256" key="10">
    <source>
        <dbReference type="ARBA" id="ARBA00023136"/>
    </source>
</evidence>
<feature type="transmembrane region" description="Helical" evidence="14">
    <location>
        <begin position="368"/>
        <end position="387"/>
    </location>
</feature>
<evidence type="ECO:0000256" key="12">
    <source>
        <dbReference type="ARBA" id="ARBA00031030"/>
    </source>
</evidence>
<evidence type="ECO:0000256" key="14">
    <source>
        <dbReference type="SAM" id="Phobius"/>
    </source>
</evidence>
<keyword evidence="7 14" id="KW-0812">Transmembrane</keyword>
<dbReference type="Pfam" id="PF03062">
    <property type="entry name" value="MBOAT"/>
    <property type="match status" value="1"/>
</dbReference>
<reference evidence="15 16" key="1">
    <citation type="submission" date="2020-04" db="EMBL/GenBank/DDBJ databases">
        <title>Rhodospirillaceae bacterium KN72 isolated from deep sea.</title>
        <authorList>
            <person name="Zhang D.-C."/>
        </authorList>
    </citation>
    <scope>NUCLEOTIDE SEQUENCE [LARGE SCALE GENOMIC DNA]</scope>
    <source>
        <strain evidence="15 16">KN72</strain>
    </source>
</reference>
<keyword evidence="8" id="KW-0016">Alginate biosynthesis</keyword>
<dbReference type="GO" id="GO:0042121">
    <property type="term" value="P:alginic acid biosynthetic process"/>
    <property type="evidence" value="ECO:0007669"/>
    <property type="project" value="UniProtKB-KW"/>
</dbReference>
<dbReference type="EMBL" id="JABBNT010000001">
    <property type="protein sequence ID" value="NMM43044.1"/>
    <property type="molecule type" value="Genomic_DNA"/>
</dbReference>
<evidence type="ECO:0000256" key="1">
    <source>
        <dbReference type="ARBA" id="ARBA00004651"/>
    </source>
</evidence>
<evidence type="ECO:0000256" key="2">
    <source>
        <dbReference type="ARBA" id="ARBA00005182"/>
    </source>
</evidence>
<keyword evidence="16" id="KW-1185">Reference proteome</keyword>
<comment type="similarity">
    <text evidence="3 13">Belongs to the membrane-bound acyltransferase family.</text>
</comment>
<dbReference type="InterPro" id="IPR024194">
    <property type="entry name" value="Ac/AlaTfrase_AlgI/DltB"/>
</dbReference>
<feature type="transmembrane region" description="Helical" evidence="14">
    <location>
        <begin position="284"/>
        <end position="303"/>
    </location>
</feature>
<evidence type="ECO:0000256" key="7">
    <source>
        <dbReference type="ARBA" id="ARBA00022692"/>
    </source>
</evidence>
<dbReference type="GO" id="GO:0016746">
    <property type="term" value="F:acyltransferase activity"/>
    <property type="evidence" value="ECO:0007669"/>
    <property type="project" value="UniProtKB-KW"/>
</dbReference>
<protein>
    <recommendedName>
        <fullName evidence="4">Probable alginate O-acetylase AlgI</fullName>
    </recommendedName>
    <alternativeName>
        <fullName evidence="12">Alginate biosynthesis protein AlgI</fullName>
    </alternativeName>
</protein>
<feature type="transmembrane region" description="Helical" evidence="14">
    <location>
        <begin position="464"/>
        <end position="483"/>
    </location>
</feature>
<evidence type="ECO:0000256" key="13">
    <source>
        <dbReference type="PIRNR" id="PIRNR016636"/>
    </source>
</evidence>
<dbReference type="PANTHER" id="PTHR13285">
    <property type="entry name" value="ACYLTRANSFERASE"/>
    <property type="match status" value="1"/>
</dbReference>
<dbReference type="InterPro" id="IPR004299">
    <property type="entry name" value="MBOAT_fam"/>
</dbReference>
<organism evidence="15 16">
    <name type="scientific">Pacificispira spongiicola</name>
    <dbReference type="NCBI Taxonomy" id="2729598"/>
    <lineage>
        <taxon>Bacteria</taxon>
        <taxon>Pseudomonadati</taxon>
        <taxon>Pseudomonadota</taxon>
        <taxon>Alphaproteobacteria</taxon>
        <taxon>Rhodospirillales</taxon>
        <taxon>Rhodospirillaceae</taxon>
        <taxon>Pacificispira</taxon>
    </lineage>
</organism>
<accession>A0A7Y0HFA8</accession>
<dbReference type="Proteomes" id="UP000539372">
    <property type="component" value="Unassembled WGS sequence"/>
</dbReference>
<dbReference type="InterPro" id="IPR051085">
    <property type="entry name" value="MB_O-acyltransferase"/>
</dbReference>